<protein>
    <recommendedName>
        <fullName evidence="3">SPOR domain-containing protein</fullName>
    </recommendedName>
</protein>
<feature type="transmembrane region" description="Helical" evidence="2">
    <location>
        <begin position="75"/>
        <end position="98"/>
    </location>
</feature>
<feature type="region of interest" description="Disordered" evidence="1">
    <location>
        <begin position="21"/>
        <end position="44"/>
    </location>
</feature>
<evidence type="ECO:0000313" key="4">
    <source>
        <dbReference type="EMBL" id="AUJ26127.1"/>
    </source>
</evidence>
<feature type="compositionally biased region" description="Acidic residues" evidence="1">
    <location>
        <begin position="31"/>
        <end position="44"/>
    </location>
</feature>
<dbReference type="AlphaFoldDB" id="A0A2K9J2G3"/>
<feature type="domain" description="SPOR" evidence="3">
    <location>
        <begin position="133"/>
        <end position="210"/>
    </location>
</feature>
<reference evidence="5" key="1">
    <citation type="submission" date="2016-11" db="EMBL/GenBank/DDBJ databases">
        <title>Complete genome sequence of Virgibacillus pantothenticus 21D, a halophilic bacterium isolated from the deep hypersaline anoxic basin Discovery in the Mediterranean Sea.</title>
        <authorList>
            <person name="Zeaiter Z."/>
            <person name="Booth J.M."/>
            <person name="Prosdocimi E.M."/>
            <person name="Mapelli F."/>
            <person name="Fusi M."/>
            <person name="Daffonchio D."/>
            <person name="Borin S."/>
            <person name="Crotti E."/>
        </authorList>
    </citation>
    <scope>NUCLEOTIDE SEQUENCE [LARGE SCALE GENOMIC DNA]</scope>
    <source>
        <strain evidence="5">21D</strain>
    </source>
</reference>
<keyword evidence="2" id="KW-1133">Transmembrane helix</keyword>
<dbReference type="GO" id="GO:0042834">
    <property type="term" value="F:peptidoglycan binding"/>
    <property type="evidence" value="ECO:0007669"/>
    <property type="project" value="InterPro"/>
</dbReference>
<dbReference type="STRING" id="302167.GCA_900166595_01973"/>
<feature type="compositionally biased region" description="Polar residues" evidence="1">
    <location>
        <begin position="108"/>
        <end position="117"/>
    </location>
</feature>
<dbReference type="PROSITE" id="PS51724">
    <property type="entry name" value="SPOR"/>
    <property type="match status" value="1"/>
</dbReference>
<keyword evidence="2" id="KW-0472">Membrane</keyword>
<sequence>MKKDKRKITVWKNGQQVKLSMYSSKNNDTTGETENEEAATLTDTEEEVPSYARLSDKKFSVYPIFFKKIKHMKPLIIAIASAFIIGTLLGITLIRMFVTIDEDRQANSEENNASVTETSREQERKELDGHANIKGFDIFVLQGGVFSEAGNAQTWQKKFQEEGLPAMIWEKDKQYFLLISAAASKEKAERLKNDITSELDIYVKKWQIHVGEEGLKKEERSWMQTFADVWRKDMQQQKVSKEQWESTKKTIPKRLQSLGNAMNQHVIEEKNDRAVDLGANLLTLWYELIHELNREKKIVNE</sequence>
<proteinExistence type="predicted"/>
<organism evidence="4 5">
    <name type="scientific">Virgibacillus dokdonensis</name>
    <dbReference type="NCBI Taxonomy" id="302167"/>
    <lineage>
        <taxon>Bacteria</taxon>
        <taxon>Bacillati</taxon>
        <taxon>Bacillota</taxon>
        <taxon>Bacilli</taxon>
        <taxon>Bacillales</taxon>
        <taxon>Bacillaceae</taxon>
        <taxon>Virgibacillus</taxon>
    </lineage>
</organism>
<dbReference type="Proteomes" id="UP000234237">
    <property type="component" value="Chromosome"/>
</dbReference>
<evidence type="ECO:0000259" key="3">
    <source>
        <dbReference type="PROSITE" id="PS51724"/>
    </source>
</evidence>
<dbReference type="SUPFAM" id="SSF110997">
    <property type="entry name" value="Sporulation related repeat"/>
    <property type="match status" value="1"/>
</dbReference>
<feature type="region of interest" description="Disordered" evidence="1">
    <location>
        <begin position="105"/>
        <end position="125"/>
    </location>
</feature>
<dbReference type="Gene3D" id="3.30.70.1070">
    <property type="entry name" value="Sporulation related repeat"/>
    <property type="match status" value="1"/>
</dbReference>
<keyword evidence="2" id="KW-0812">Transmembrane</keyword>
<evidence type="ECO:0000256" key="2">
    <source>
        <dbReference type="SAM" id="Phobius"/>
    </source>
</evidence>
<evidence type="ECO:0000256" key="1">
    <source>
        <dbReference type="SAM" id="MobiDB-lite"/>
    </source>
</evidence>
<gene>
    <name evidence="4" type="ORF">A21D_03087</name>
</gene>
<dbReference type="KEGG" id="vpn:A21D_03087"/>
<dbReference type="InterPro" id="IPR007730">
    <property type="entry name" value="SPOR-like_dom"/>
</dbReference>
<evidence type="ECO:0000313" key="5">
    <source>
        <dbReference type="Proteomes" id="UP000234237"/>
    </source>
</evidence>
<dbReference type="EMBL" id="CP018622">
    <property type="protein sequence ID" value="AUJ26127.1"/>
    <property type="molecule type" value="Genomic_DNA"/>
</dbReference>
<dbReference type="InterPro" id="IPR036680">
    <property type="entry name" value="SPOR-like_sf"/>
</dbReference>
<accession>A0A2K9J2G3</accession>
<dbReference type="RefSeq" id="WP_101933830.1">
    <property type="nucleotide sequence ID" value="NZ_CP018622.1"/>
</dbReference>
<name>A0A2K9J2G3_9BACI</name>